<keyword evidence="1" id="KW-0808">Transferase</keyword>
<keyword evidence="4" id="KW-1185">Reference proteome</keyword>
<evidence type="ECO:0000313" key="3">
    <source>
        <dbReference type="EMBL" id="MBD8063718.1"/>
    </source>
</evidence>
<reference evidence="3 4" key="1">
    <citation type="submission" date="2020-08" db="EMBL/GenBank/DDBJ databases">
        <title>A Genomic Blueprint of the Chicken Gut Microbiome.</title>
        <authorList>
            <person name="Gilroy R."/>
            <person name="Ravi A."/>
            <person name="Getino M."/>
            <person name="Pursley I."/>
            <person name="Horton D.L."/>
            <person name="Alikhan N.-F."/>
            <person name="Baker D."/>
            <person name="Gharbi K."/>
            <person name="Hall N."/>
            <person name="Watson M."/>
            <person name="Adriaenssens E.M."/>
            <person name="Foster-Nyarko E."/>
            <person name="Jarju S."/>
            <person name="Secka A."/>
            <person name="Antonio M."/>
            <person name="Oren A."/>
            <person name="Chaudhuri R."/>
            <person name="La Ragione R.M."/>
            <person name="Hildebrand F."/>
            <person name="Pallen M.J."/>
        </authorList>
    </citation>
    <scope>NUCLEOTIDE SEQUENCE [LARGE SCALE GENOMIC DNA]</scope>
    <source>
        <strain evidence="3 4">Sa1BUA1</strain>
    </source>
</reference>
<accession>A0ABR8Z6V3</accession>
<evidence type="ECO:0000256" key="1">
    <source>
        <dbReference type="ARBA" id="ARBA00022679"/>
    </source>
</evidence>
<dbReference type="RefSeq" id="WP_251840813.1">
    <property type="nucleotide sequence ID" value="NZ_JACSPO010000016.1"/>
</dbReference>
<evidence type="ECO:0000313" key="4">
    <source>
        <dbReference type="Proteomes" id="UP000661894"/>
    </source>
</evidence>
<evidence type="ECO:0000259" key="2">
    <source>
        <dbReference type="Pfam" id="PF00534"/>
    </source>
</evidence>
<sequence>MPALRFVVPARGDGPSGGDVYDACLARAWQAAHGPVEVLALPGSWPRPGPAEREALRGALGTSGTVVLDGLVGSACPGEVSAAVAAGVRVVLLVHLPLPAELGLPRADADRLAALESRTVHAASAVVTTSRWAAADLTRRYGRTGVLVAKPGAEPAAVAAGSRPPHLLALGALTRVKNHAGLVPALDAVRDLPWQATFAGPGTAQPAVAEHLLRALDTVGLADRVSLPGVVTGDALEGLWQRTDLLLVPSLVETYGLVVTEALAHGVPAVVSAGTGAVEALTGRPEPLPDDAAGTAVPPADPGAWARVLRRWLTDTEQRAAWRAAALARRQHLRTWADTAADLRRGLGPG</sequence>
<dbReference type="InterPro" id="IPR001296">
    <property type="entry name" value="Glyco_trans_1"/>
</dbReference>
<comment type="caution">
    <text evidence="3">The sequence shown here is derived from an EMBL/GenBank/DDBJ whole genome shotgun (WGS) entry which is preliminary data.</text>
</comment>
<dbReference type="CDD" id="cd03801">
    <property type="entry name" value="GT4_PimA-like"/>
    <property type="match status" value="1"/>
</dbReference>
<dbReference type="PANTHER" id="PTHR46401:SF2">
    <property type="entry name" value="GLYCOSYLTRANSFERASE WBBK-RELATED"/>
    <property type="match status" value="1"/>
</dbReference>
<protein>
    <submittedName>
        <fullName evidence="3">Glycosyltransferase family 4 protein</fullName>
    </submittedName>
</protein>
<dbReference type="Pfam" id="PF00534">
    <property type="entry name" value="Glycos_transf_1"/>
    <property type="match status" value="1"/>
</dbReference>
<organism evidence="3 4">
    <name type="scientific">Oceanitalea stevensii</name>
    <dbReference type="NCBI Taxonomy" id="2763072"/>
    <lineage>
        <taxon>Bacteria</taxon>
        <taxon>Bacillati</taxon>
        <taxon>Actinomycetota</taxon>
        <taxon>Actinomycetes</taxon>
        <taxon>Micrococcales</taxon>
        <taxon>Bogoriellaceae</taxon>
        <taxon>Georgenia</taxon>
    </lineage>
</organism>
<dbReference type="PANTHER" id="PTHR46401">
    <property type="entry name" value="GLYCOSYLTRANSFERASE WBBK-RELATED"/>
    <property type="match status" value="1"/>
</dbReference>
<feature type="domain" description="Glycosyl transferase family 1" evidence="2">
    <location>
        <begin position="161"/>
        <end position="326"/>
    </location>
</feature>
<dbReference type="SUPFAM" id="SSF53756">
    <property type="entry name" value="UDP-Glycosyltransferase/glycogen phosphorylase"/>
    <property type="match status" value="1"/>
</dbReference>
<name>A0ABR8Z6V3_9MICO</name>
<dbReference type="Gene3D" id="3.40.50.2000">
    <property type="entry name" value="Glycogen Phosphorylase B"/>
    <property type="match status" value="1"/>
</dbReference>
<proteinExistence type="predicted"/>
<gene>
    <name evidence="3" type="ORF">H9624_15470</name>
</gene>
<dbReference type="Proteomes" id="UP000661894">
    <property type="component" value="Unassembled WGS sequence"/>
</dbReference>
<dbReference type="EMBL" id="JACSPO010000016">
    <property type="protein sequence ID" value="MBD8063718.1"/>
    <property type="molecule type" value="Genomic_DNA"/>
</dbReference>